<evidence type="ECO:0000259" key="5">
    <source>
        <dbReference type="PROSITE" id="PS50041"/>
    </source>
</evidence>
<keyword evidence="7" id="KW-1185">Reference proteome</keyword>
<dbReference type="SUPFAM" id="SSF56436">
    <property type="entry name" value="C-type lectin-like"/>
    <property type="match status" value="1"/>
</dbReference>
<proteinExistence type="predicted"/>
<dbReference type="AlphaFoldDB" id="A0A8T3CKZ3"/>
<dbReference type="InterPro" id="IPR052309">
    <property type="entry name" value="C-type_Lectin_Domain_Fam1"/>
</dbReference>
<reference evidence="6" key="1">
    <citation type="submission" date="2021-01" db="EMBL/GenBank/DDBJ databases">
        <authorList>
            <person name="Zahm M."/>
            <person name="Roques C."/>
            <person name="Cabau C."/>
            <person name="Klopp C."/>
            <person name="Donnadieu C."/>
            <person name="Jouanno E."/>
            <person name="Lampietro C."/>
            <person name="Louis A."/>
            <person name="Herpin A."/>
            <person name="Echchiki A."/>
            <person name="Berthelot C."/>
            <person name="Parey E."/>
            <person name="Roest-Crollius H."/>
            <person name="Braasch I."/>
            <person name="Postlethwait J."/>
            <person name="Bobe J."/>
            <person name="Montfort J."/>
            <person name="Bouchez O."/>
            <person name="Begum T."/>
            <person name="Mejri S."/>
            <person name="Adams A."/>
            <person name="Chen W.-J."/>
            <person name="Guiguen Y."/>
        </authorList>
    </citation>
    <scope>NUCLEOTIDE SEQUENCE</scope>
    <source>
        <tissue evidence="6">Blood</tissue>
    </source>
</reference>
<evidence type="ECO:0000256" key="1">
    <source>
        <dbReference type="ARBA" id="ARBA00022734"/>
    </source>
</evidence>
<sequence length="274" mass="31166">MTVLDFTAYAGKLFSHLTITLVTLLTTLLSTNRREMEYNLYSNAEVTFSHLDQDADECFSKDSPSWTKTKRVITRNGWTLVLLAGLCFALLCGLTALGVLYVKKTNMSDFLEAQNMNLSASLSTVQQKLAATRPCRKCDSGWKKYQGQCYFFSNEKKTWTQSRDYCLSVGAQLVIINGQQEQTFVSESIIETYWIGLSDLETEGQWYWVDGTSLNTTETKFWYTRPDGIHEPDNWTGGEDPNGEDCASLGHEHGDFDQWFDAPCTEIKKYVCEK</sequence>
<dbReference type="CDD" id="cd03590">
    <property type="entry name" value="CLECT_DC-SIGN_like"/>
    <property type="match status" value="1"/>
</dbReference>
<organism evidence="6 7">
    <name type="scientific">Albula goreensis</name>
    <dbReference type="NCBI Taxonomy" id="1534307"/>
    <lineage>
        <taxon>Eukaryota</taxon>
        <taxon>Metazoa</taxon>
        <taxon>Chordata</taxon>
        <taxon>Craniata</taxon>
        <taxon>Vertebrata</taxon>
        <taxon>Euteleostomi</taxon>
        <taxon>Actinopterygii</taxon>
        <taxon>Neopterygii</taxon>
        <taxon>Teleostei</taxon>
        <taxon>Albuliformes</taxon>
        <taxon>Albulidae</taxon>
        <taxon>Albula</taxon>
    </lineage>
</organism>
<dbReference type="GO" id="GO:0030246">
    <property type="term" value="F:carbohydrate binding"/>
    <property type="evidence" value="ECO:0007669"/>
    <property type="project" value="UniProtKB-KW"/>
</dbReference>
<keyword evidence="4" id="KW-1133">Transmembrane helix</keyword>
<dbReference type="EMBL" id="JAERUA010000021">
    <property type="protein sequence ID" value="KAI1885116.1"/>
    <property type="molecule type" value="Genomic_DNA"/>
</dbReference>
<feature type="transmembrane region" description="Helical" evidence="4">
    <location>
        <begin position="78"/>
        <end position="102"/>
    </location>
</feature>
<accession>A0A8T3CKZ3</accession>
<keyword evidence="1" id="KW-0430">Lectin</keyword>
<gene>
    <name evidence="6" type="ORF">AGOR_G00216870</name>
</gene>
<name>A0A8T3CKZ3_9TELE</name>
<dbReference type="Pfam" id="PF00059">
    <property type="entry name" value="Lectin_C"/>
    <property type="match status" value="1"/>
</dbReference>
<keyword evidence="4" id="KW-0472">Membrane</keyword>
<evidence type="ECO:0000256" key="3">
    <source>
        <dbReference type="ARBA" id="ARBA00023180"/>
    </source>
</evidence>
<keyword evidence="2" id="KW-1015">Disulfide bond</keyword>
<dbReference type="InterPro" id="IPR033989">
    <property type="entry name" value="CD209-like_CTLD"/>
</dbReference>
<dbReference type="PANTHER" id="PTHR46490:SF6">
    <property type="entry name" value="ASIALOGLYCOPROTEIN RECEPTOR 1-LIKE-RELATED"/>
    <property type="match status" value="1"/>
</dbReference>
<keyword evidence="4" id="KW-0812">Transmembrane</keyword>
<dbReference type="SMART" id="SM00034">
    <property type="entry name" value="CLECT"/>
    <property type="match status" value="1"/>
</dbReference>
<dbReference type="InterPro" id="IPR018378">
    <property type="entry name" value="C-type_lectin_CS"/>
</dbReference>
<dbReference type="PROSITE" id="PS00615">
    <property type="entry name" value="C_TYPE_LECTIN_1"/>
    <property type="match status" value="1"/>
</dbReference>
<dbReference type="Gene3D" id="3.10.100.10">
    <property type="entry name" value="Mannose-Binding Protein A, subunit A"/>
    <property type="match status" value="1"/>
</dbReference>
<dbReference type="PANTHER" id="PTHR46490">
    <property type="entry name" value="C-TYPE LECTIN DOMAIN FAMILY 12 MEMBER A-RELATED"/>
    <property type="match status" value="1"/>
</dbReference>
<dbReference type="OrthoDB" id="538816at2759"/>
<feature type="domain" description="C-type lectin" evidence="5">
    <location>
        <begin position="145"/>
        <end position="273"/>
    </location>
</feature>
<comment type="caution">
    <text evidence="6">The sequence shown here is derived from an EMBL/GenBank/DDBJ whole genome shotgun (WGS) entry which is preliminary data.</text>
</comment>
<dbReference type="InterPro" id="IPR016186">
    <property type="entry name" value="C-type_lectin-like/link_sf"/>
</dbReference>
<keyword evidence="3" id="KW-0325">Glycoprotein</keyword>
<evidence type="ECO:0000313" key="6">
    <source>
        <dbReference type="EMBL" id="KAI1885116.1"/>
    </source>
</evidence>
<dbReference type="PROSITE" id="PS50041">
    <property type="entry name" value="C_TYPE_LECTIN_2"/>
    <property type="match status" value="1"/>
</dbReference>
<evidence type="ECO:0000256" key="2">
    <source>
        <dbReference type="ARBA" id="ARBA00023157"/>
    </source>
</evidence>
<dbReference type="Proteomes" id="UP000829720">
    <property type="component" value="Unassembled WGS sequence"/>
</dbReference>
<evidence type="ECO:0000313" key="7">
    <source>
        <dbReference type="Proteomes" id="UP000829720"/>
    </source>
</evidence>
<protein>
    <recommendedName>
        <fullName evidence="5">C-type lectin domain-containing protein</fullName>
    </recommendedName>
</protein>
<feature type="transmembrane region" description="Helical" evidence="4">
    <location>
        <begin position="6"/>
        <end position="29"/>
    </location>
</feature>
<evidence type="ECO:0000256" key="4">
    <source>
        <dbReference type="SAM" id="Phobius"/>
    </source>
</evidence>
<dbReference type="InterPro" id="IPR016187">
    <property type="entry name" value="CTDL_fold"/>
</dbReference>
<dbReference type="InterPro" id="IPR001304">
    <property type="entry name" value="C-type_lectin-like"/>
</dbReference>